<feature type="transmembrane region" description="Helical" evidence="9">
    <location>
        <begin position="6"/>
        <end position="23"/>
    </location>
</feature>
<evidence type="ECO:0000256" key="8">
    <source>
        <dbReference type="RuleBase" id="RU000473"/>
    </source>
</evidence>
<feature type="transmembrane region" description="Helical" evidence="9">
    <location>
        <begin position="167"/>
        <end position="184"/>
    </location>
</feature>
<protein>
    <recommendedName>
        <fullName evidence="3 8">NADH-ubiquinone oxidoreductase chain 1</fullName>
        <ecNumber evidence="8">7.1.1.2</ecNumber>
    </recommendedName>
</protein>
<dbReference type="HAMAP" id="MF_01350">
    <property type="entry name" value="NDH1_NuoH"/>
    <property type="match status" value="1"/>
</dbReference>
<dbReference type="GO" id="GO:0009060">
    <property type="term" value="P:aerobic respiration"/>
    <property type="evidence" value="ECO:0007669"/>
    <property type="project" value="TreeGrafter"/>
</dbReference>
<feature type="transmembrane region" description="Helical" evidence="9">
    <location>
        <begin position="142"/>
        <end position="161"/>
    </location>
</feature>
<organism evidence="10">
    <name type="scientific">Aegista aubryana</name>
    <dbReference type="NCBI Taxonomy" id="1789663"/>
    <lineage>
        <taxon>Eukaryota</taxon>
        <taxon>Metazoa</taxon>
        <taxon>Spiralia</taxon>
        <taxon>Lophotrochozoa</taxon>
        <taxon>Mollusca</taxon>
        <taxon>Gastropoda</taxon>
        <taxon>Heterobranchia</taxon>
        <taxon>Euthyneura</taxon>
        <taxon>Panpulmonata</taxon>
        <taxon>Eupulmonata</taxon>
        <taxon>Stylommatophora</taxon>
        <taxon>Helicina</taxon>
        <taxon>Camaenoidea</taxon>
        <taxon>Camaenidae</taxon>
        <taxon>Bradybaeninae</taxon>
        <taxon>Aegista</taxon>
    </lineage>
</organism>
<keyword evidence="4 7" id="KW-0812">Transmembrane</keyword>
<evidence type="ECO:0000256" key="7">
    <source>
        <dbReference type="RuleBase" id="RU000471"/>
    </source>
</evidence>
<comment type="similarity">
    <text evidence="2 7">Belongs to the complex I subunit 1 family.</text>
</comment>
<keyword evidence="8 10" id="KW-0496">Mitochondrion</keyword>
<keyword evidence="7" id="KW-0520">NAD</keyword>
<dbReference type="InterPro" id="IPR018086">
    <property type="entry name" value="NADH_UbQ_OxRdtase_su1_CS"/>
</dbReference>
<dbReference type="InterPro" id="IPR001694">
    <property type="entry name" value="NADH_UbQ_OxRdtase_su1/FPO"/>
</dbReference>
<dbReference type="GO" id="GO:0005743">
    <property type="term" value="C:mitochondrial inner membrane"/>
    <property type="evidence" value="ECO:0007669"/>
    <property type="project" value="UniProtKB-SubCell"/>
</dbReference>
<evidence type="ECO:0000256" key="3">
    <source>
        <dbReference type="ARBA" id="ARBA00021009"/>
    </source>
</evidence>
<feature type="transmembrane region" description="Helical" evidence="9">
    <location>
        <begin position="248"/>
        <end position="266"/>
    </location>
</feature>
<dbReference type="AlphaFoldDB" id="A0A0Y0JAZ2"/>
<geneLocation type="mitochondrion" evidence="10"/>
<dbReference type="GO" id="GO:0003954">
    <property type="term" value="F:NADH dehydrogenase activity"/>
    <property type="evidence" value="ECO:0007669"/>
    <property type="project" value="TreeGrafter"/>
</dbReference>
<dbReference type="PROSITE" id="PS00668">
    <property type="entry name" value="COMPLEX1_ND1_2"/>
    <property type="match status" value="1"/>
</dbReference>
<evidence type="ECO:0000256" key="2">
    <source>
        <dbReference type="ARBA" id="ARBA00010535"/>
    </source>
</evidence>
<dbReference type="PROSITE" id="PS00667">
    <property type="entry name" value="COMPLEX1_ND1_1"/>
    <property type="match status" value="1"/>
</dbReference>
<feature type="transmembrane region" description="Helical" evidence="9">
    <location>
        <begin position="216"/>
        <end position="242"/>
    </location>
</feature>
<accession>A0A0Y0JAZ2</accession>
<name>A0A0Y0JAZ2_9EUPU</name>
<gene>
    <name evidence="10" type="primary">nad1</name>
</gene>
<evidence type="ECO:0000256" key="4">
    <source>
        <dbReference type="ARBA" id="ARBA00022692"/>
    </source>
</evidence>
<dbReference type="GO" id="GO:0008137">
    <property type="term" value="F:NADH dehydrogenase (ubiquinone) activity"/>
    <property type="evidence" value="ECO:0007669"/>
    <property type="project" value="UniProtKB-EC"/>
</dbReference>
<dbReference type="PANTHER" id="PTHR11432">
    <property type="entry name" value="NADH DEHYDROGENASE SUBUNIT 1"/>
    <property type="match status" value="1"/>
</dbReference>
<reference evidence="10" key="1">
    <citation type="journal article" date="2015" name="Mitochondrial DNA">
        <title>The complete mitochondrial genome of Chinese land snail Aegista aubryana (Gastropoda: Pulmonata: Bradybaenidae).</title>
        <authorList>
            <person name="Yang X."/>
            <person name="Xie G.L."/>
            <person name="Wu X.P."/>
            <person name="Ouyang S."/>
        </authorList>
    </citation>
    <scope>NUCLEOTIDE SEQUENCE</scope>
</reference>
<keyword evidence="8" id="KW-0830">Ubiquinone</keyword>
<dbReference type="PANTHER" id="PTHR11432:SF3">
    <property type="entry name" value="NADH-UBIQUINONE OXIDOREDUCTASE CHAIN 1"/>
    <property type="match status" value="1"/>
</dbReference>
<keyword evidence="6 9" id="KW-0472">Membrane</keyword>
<evidence type="ECO:0000256" key="5">
    <source>
        <dbReference type="ARBA" id="ARBA00022989"/>
    </source>
</evidence>
<proteinExistence type="inferred from homology"/>
<evidence type="ECO:0000256" key="1">
    <source>
        <dbReference type="ARBA" id="ARBA00004141"/>
    </source>
</evidence>
<evidence type="ECO:0000313" key="10">
    <source>
        <dbReference type="EMBL" id="AMB49883.1"/>
    </source>
</evidence>
<keyword evidence="5 9" id="KW-1133">Transmembrane helix</keyword>
<comment type="subcellular location">
    <subcellularLocation>
        <location evidence="1">Membrane</location>
        <topology evidence="1">Multi-pass membrane protein</topology>
    </subcellularLocation>
    <subcellularLocation>
        <location evidence="7">Mitochondrion inner membrane</location>
        <topology evidence="7">Multi-pass membrane protein</topology>
    </subcellularLocation>
</comment>
<dbReference type="Pfam" id="PF00146">
    <property type="entry name" value="NADHdh"/>
    <property type="match status" value="1"/>
</dbReference>
<dbReference type="EC" id="7.1.1.2" evidence="8"/>
<feature type="transmembrane region" description="Helical" evidence="9">
    <location>
        <begin position="70"/>
        <end position="89"/>
    </location>
</feature>
<feature type="transmembrane region" description="Helical" evidence="9">
    <location>
        <begin position="101"/>
        <end position="121"/>
    </location>
</feature>
<feature type="transmembrane region" description="Helical" evidence="9">
    <location>
        <begin position="278"/>
        <end position="296"/>
    </location>
</feature>
<sequence length="299" mass="33105">MWLIKLLITMLCALLGVAFLTLMERKVLSYMQNRKGPNKVGMTGLLQPISDAFKLFLKEFLIPNAGNKKLYLFSPIMGLGLGLCFWGMLPSTYMVKTQLLTLLLFLSISALNVYVVLAAGWSSNSIYAFLGALRGSAQTISYEVSLIFLLLLPMMLVNSLMLYSPLLGYPCVLLAMASLLLWFVSSLAETNRAPFDFAEGESELVSGFNIEYGGGVFALLFLGEYTMILFMSVVTCLCFLSPHSVCLLASGSLVIAFGFLFVRGVFPRLRYDKLMSLCWKSILPLSIGLLALYNLSCWL</sequence>
<evidence type="ECO:0000256" key="6">
    <source>
        <dbReference type="ARBA" id="ARBA00023136"/>
    </source>
</evidence>
<comment type="catalytic activity">
    <reaction evidence="8">
        <text>a ubiquinone + NADH + 5 H(+)(in) = a ubiquinol + NAD(+) + 4 H(+)(out)</text>
        <dbReference type="Rhea" id="RHEA:29091"/>
        <dbReference type="Rhea" id="RHEA-COMP:9565"/>
        <dbReference type="Rhea" id="RHEA-COMP:9566"/>
        <dbReference type="ChEBI" id="CHEBI:15378"/>
        <dbReference type="ChEBI" id="CHEBI:16389"/>
        <dbReference type="ChEBI" id="CHEBI:17976"/>
        <dbReference type="ChEBI" id="CHEBI:57540"/>
        <dbReference type="ChEBI" id="CHEBI:57945"/>
        <dbReference type="EC" id="7.1.1.2"/>
    </reaction>
</comment>
<evidence type="ECO:0000256" key="9">
    <source>
        <dbReference type="SAM" id="Phobius"/>
    </source>
</evidence>
<dbReference type="EMBL" id="KT192071">
    <property type="protein sequence ID" value="AMB49883.1"/>
    <property type="molecule type" value="Genomic_DNA"/>
</dbReference>